<proteinExistence type="predicted"/>
<keyword evidence="1" id="KW-1133">Transmembrane helix</keyword>
<name>A0ABS9TWE5_9MICC</name>
<feature type="transmembrane region" description="Helical" evidence="1">
    <location>
        <begin position="85"/>
        <end position="103"/>
    </location>
</feature>
<accession>A0ABS9TWE5</accession>
<reference evidence="2 3" key="1">
    <citation type="submission" date="2022-03" db="EMBL/GenBank/DDBJ databases">
        <title>Sinomonas sp. isolated from a soil.</title>
        <authorList>
            <person name="Han J."/>
            <person name="Kim D.-U."/>
        </authorList>
    </citation>
    <scope>NUCLEOTIDE SEQUENCE [LARGE SCALE GENOMIC DNA]</scope>
    <source>
        <strain evidence="2 3">5-5</strain>
    </source>
</reference>
<feature type="transmembrane region" description="Helical" evidence="1">
    <location>
        <begin position="109"/>
        <end position="130"/>
    </location>
</feature>
<sequence>MEAPAPARRFAVARAITEALQPPIVTAVLMLLSPAGSPGFPGTLWYGFVAAAFTCLLPFGILLVLVRVGKVTDHHVSDRRQRGPVLAAAILCVLLGLAVLLLLRAPASVIAMVLALIGGLALLALVSLVWKVSGHAAAITSATVSVLFLFGVGWWPVLLLVPAVIWSRLVLRAHTPAQLAAGALFGGAVIVGLWRGLLAWMG</sequence>
<evidence type="ECO:0000256" key="1">
    <source>
        <dbReference type="SAM" id="Phobius"/>
    </source>
</evidence>
<evidence type="ECO:0000313" key="3">
    <source>
        <dbReference type="Proteomes" id="UP001202922"/>
    </source>
</evidence>
<keyword evidence="1" id="KW-0472">Membrane</keyword>
<evidence type="ECO:0000313" key="2">
    <source>
        <dbReference type="EMBL" id="MCH6468736.1"/>
    </source>
</evidence>
<dbReference type="EMBL" id="JAKZBV010000001">
    <property type="protein sequence ID" value="MCH6468736.1"/>
    <property type="molecule type" value="Genomic_DNA"/>
</dbReference>
<keyword evidence="3" id="KW-1185">Reference proteome</keyword>
<comment type="caution">
    <text evidence="2">The sequence shown here is derived from an EMBL/GenBank/DDBJ whole genome shotgun (WGS) entry which is preliminary data.</text>
</comment>
<feature type="transmembrane region" description="Helical" evidence="1">
    <location>
        <begin position="177"/>
        <end position="198"/>
    </location>
</feature>
<dbReference type="RefSeq" id="WP_241050689.1">
    <property type="nucleotide sequence ID" value="NZ_JAKZBV010000001.1"/>
</dbReference>
<dbReference type="Proteomes" id="UP001202922">
    <property type="component" value="Unassembled WGS sequence"/>
</dbReference>
<keyword evidence="1" id="KW-0812">Transmembrane</keyword>
<organism evidence="2 3">
    <name type="scientific">Sinomonas terrae</name>
    <dbReference type="NCBI Taxonomy" id="2908838"/>
    <lineage>
        <taxon>Bacteria</taxon>
        <taxon>Bacillati</taxon>
        <taxon>Actinomycetota</taxon>
        <taxon>Actinomycetes</taxon>
        <taxon>Micrococcales</taxon>
        <taxon>Micrococcaceae</taxon>
        <taxon>Sinomonas</taxon>
    </lineage>
</organism>
<feature type="transmembrane region" description="Helical" evidence="1">
    <location>
        <begin position="142"/>
        <end position="165"/>
    </location>
</feature>
<feature type="transmembrane region" description="Helical" evidence="1">
    <location>
        <begin position="44"/>
        <end position="65"/>
    </location>
</feature>
<gene>
    <name evidence="2" type="ORF">L0M17_01830</name>
</gene>
<feature type="transmembrane region" description="Helical" evidence="1">
    <location>
        <begin position="12"/>
        <end position="32"/>
    </location>
</feature>
<protein>
    <submittedName>
        <fullName evidence="2">Phosphatidic acid phosphatase</fullName>
    </submittedName>
</protein>